<feature type="transmembrane region" description="Helical" evidence="2">
    <location>
        <begin position="78"/>
        <end position="94"/>
    </location>
</feature>
<dbReference type="AlphaFoldDB" id="A0A943XTY5"/>
<comment type="caution">
    <text evidence="3">The sequence shown here is derived from an EMBL/GenBank/DDBJ whole genome shotgun (WGS) entry which is preliminary data.</text>
</comment>
<keyword evidence="2" id="KW-0812">Transmembrane</keyword>
<evidence type="ECO:0000256" key="2">
    <source>
        <dbReference type="SAM" id="Phobius"/>
    </source>
</evidence>
<sequence>MEKKLNAIFNVFLLIILSVSIGPRKGIAIFLIVSIVLDPLMQRFVIWKTIKSGMIFWLTSIILLELMLGAFGIHVKGIFMYLVFFASFIGAYRFHKSSAFSNLYEGSPRNMGGYDDPYDSREDFYTPNTSHDDLDDYKSATAQYQEPASKDEYRPL</sequence>
<reference evidence="3" key="1">
    <citation type="submission" date="2021-02" db="EMBL/GenBank/DDBJ databases">
        <title>Infant gut strain persistence is associated with maternal origin, phylogeny, and functional potential including surface adhesion and iron acquisition.</title>
        <authorList>
            <person name="Lou Y.C."/>
        </authorList>
    </citation>
    <scope>NUCLEOTIDE SEQUENCE</scope>
    <source>
        <strain evidence="3">L3_060_052G1_dasL3_060_052G1_concoct_1</strain>
    </source>
</reference>
<keyword evidence="2" id="KW-0472">Membrane</keyword>
<accession>A0A943XTY5</accession>
<name>A0A943XTY5_9FIRM</name>
<protein>
    <submittedName>
        <fullName evidence="3">Uncharacterized protein</fullName>
    </submittedName>
</protein>
<evidence type="ECO:0000313" key="4">
    <source>
        <dbReference type="Proteomes" id="UP000748991"/>
    </source>
</evidence>
<feature type="transmembrane region" description="Helical" evidence="2">
    <location>
        <begin position="54"/>
        <end position="72"/>
    </location>
</feature>
<keyword evidence="2" id="KW-1133">Transmembrane helix</keyword>
<feature type="transmembrane region" description="Helical" evidence="2">
    <location>
        <begin position="5"/>
        <end position="21"/>
    </location>
</feature>
<organism evidence="3 4">
    <name type="scientific">Peptoniphilus harei</name>
    <dbReference type="NCBI Taxonomy" id="54005"/>
    <lineage>
        <taxon>Bacteria</taxon>
        <taxon>Bacillati</taxon>
        <taxon>Bacillota</taxon>
        <taxon>Tissierellia</taxon>
        <taxon>Tissierellales</taxon>
        <taxon>Peptoniphilaceae</taxon>
        <taxon>Peptoniphilus</taxon>
    </lineage>
</organism>
<feature type="compositionally biased region" description="Basic and acidic residues" evidence="1">
    <location>
        <begin position="118"/>
        <end position="136"/>
    </location>
</feature>
<proteinExistence type="predicted"/>
<gene>
    <name evidence="3" type="ORF">KH327_05990</name>
</gene>
<feature type="transmembrane region" description="Helical" evidence="2">
    <location>
        <begin position="27"/>
        <end position="47"/>
    </location>
</feature>
<feature type="region of interest" description="Disordered" evidence="1">
    <location>
        <begin position="115"/>
        <end position="136"/>
    </location>
</feature>
<evidence type="ECO:0000313" key="3">
    <source>
        <dbReference type="EMBL" id="MBS6535364.1"/>
    </source>
</evidence>
<dbReference type="Proteomes" id="UP000748991">
    <property type="component" value="Unassembled WGS sequence"/>
</dbReference>
<evidence type="ECO:0000256" key="1">
    <source>
        <dbReference type="SAM" id="MobiDB-lite"/>
    </source>
</evidence>
<dbReference type="EMBL" id="JAGZZP010000010">
    <property type="protein sequence ID" value="MBS6535364.1"/>
    <property type="molecule type" value="Genomic_DNA"/>
</dbReference>
<dbReference type="RefSeq" id="WP_278637929.1">
    <property type="nucleotide sequence ID" value="NZ_JAGZZP010000010.1"/>
</dbReference>